<name>A0A1Y1JI71_PLAGO</name>
<reference evidence="2" key="1">
    <citation type="submission" date="2017-04" db="EMBL/GenBank/DDBJ databases">
        <title>Plasmodium gonderi genome.</title>
        <authorList>
            <person name="Arisue N."/>
            <person name="Honma H."/>
            <person name="Kawai S."/>
            <person name="Tougan T."/>
            <person name="Tanabe K."/>
            <person name="Horii T."/>
        </authorList>
    </citation>
    <scope>NUCLEOTIDE SEQUENCE [LARGE SCALE GENOMIC DNA]</scope>
    <source>
        <strain evidence="2">ATCC 30045</strain>
    </source>
</reference>
<gene>
    <name evidence="1" type="ORF">PGO_070480</name>
</gene>
<organism evidence="1 2">
    <name type="scientific">Plasmodium gonderi</name>
    <dbReference type="NCBI Taxonomy" id="77519"/>
    <lineage>
        <taxon>Eukaryota</taxon>
        <taxon>Sar</taxon>
        <taxon>Alveolata</taxon>
        <taxon>Apicomplexa</taxon>
        <taxon>Aconoidasida</taxon>
        <taxon>Haemosporida</taxon>
        <taxon>Plasmodiidae</taxon>
        <taxon>Plasmodium</taxon>
        <taxon>Plasmodium (Plasmodium)</taxon>
    </lineage>
</organism>
<keyword evidence="2" id="KW-1185">Reference proteome</keyword>
<accession>A0A1Y1JI71</accession>
<evidence type="ECO:0000313" key="1">
    <source>
        <dbReference type="EMBL" id="GAW80133.1"/>
    </source>
</evidence>
<proteinExistence type="predicted"/>
<comment type="caution">
    <text evidence="1">The sequence shown here is derived from an EMBL/GenBank/DDBJ whole genome shotgun (WGS) entry which is preliminary data.</text>
</comment>
<dbReference type="GeneID" id="39746846"/>
<dbReference type="RefSeq" id="XP_028542722.1">
    <property type="nucleotide sequence ID" value="XM_028686921.1"/>
</dbReference>
<dbReference type="OMA" id="NTFCIDI"/>
<dbReference type="OrthoDB" id="372861at2759"/>
<dbReference type="Proteomes" id="UP000195521">
    <property type="component" value="Unassembled WGS sequence"/>
</dbReference>
<evidence type="ECO:0000313" key="2">
    <source>
        <dbReference type="Proteomes" id="UP000195521"/>
    </source>
</evidence>
<dbReference type="EMBL" id="BDQF01000008">
    <property type="protein sequence ID" value="GAW80133.1"/>
    <property type="molecule type" value="Genomic_DNA"/>
</dbReference>
<dbReference type="AlphaFoldDB" id="A0A1Y1JI71"/>
<protein>
    <submittedName>
        <fullName evidence="1">Uncharacterized protein</fullName>
    </submittedName>
</protein>
<sequence length="109" mass="13073">MNNDEVKFIENEYKEFYDKFSYINENTFCIDININDENEKSKNDVQMKTLKLVIKFHDNHFEVLNPILEQGSSLCQAFDNIEQIFDTFCPLSFKKFLSQRIIRKLNSFL</sequence>